<evidence type="ECO:0000256" key="11">
    <source>
        <dbReference type="ARBA" id="ARBA00023225"/>
    </source>
</evidence>
<keyword evidence="4 13" id="KW-0813">Transport</keyword>
<dbReference type="PANTHER" id="PTHR30531:SF12">
    <property type="entry name" value="FLAGELLAR BIOSYNTHETIC PROTEIN FLHB"/>
    <property type="match status" value="1"/>
</dbReference>
<dbReference type="EMBL" id="BX571662">
    <property type="protein sequence ID" value="CAE11011.1"/>
    <property type="molecule type" value="Genomic_DNA"/>
</dbReference>
<feature type="transmembrane region" description="Helical" evidence="13">
    <location>
        <begin position="86"/>
        <end position="113"/>
    </location>
</feature>
<reference evidence="15 16" key="1">
    <citation type="journal article" date="2003" name="Proc. Natl. Acad. Sci. U.S.A.">
        <title>Complete genome sequence and analysis of Wolinella succinogenes.</title>
        <authorList>
            <person name="Baar C."/>
            <person name="Eppinger M."/>
            <person name="Raddatz G."/>
            <person name="Simon JM."/>
            <person name="Lanz C."/>
            <person name="Klimmek O."/>
            <person name="Nandakumar R."/>
            <person name="Gross R."/>
            <person name="Rosinus A."/>
            <person name="Keller H."/>
            <person name="Jagtap P."/>
            <person name="Linke B."/>
            <person name="Meyer F."/>
            <person name="Lederer H."/>
            <person name="Schuster S.C."/>
        </authorList>
    </citation>
    <scope>NUCLEOTIDE SEQUENCE [LARGE SCALE GENOMIC DNA]</scope>
    <source>
        <strain evidence="16">ATCC 29543 / DSM 1740 / CCUG 13145 / JCM 31913 / LMG 7466 / NCTC 11488 / FDC 602W</strain>
    </source>
</reference>
<keyword evidence="5 13" id="KW-1003">Cell membrane</keyword>
<evidence type="ECO:0000256" key="3">
    <source>
        <dbReference type="ARBA" id="ARBA00021622"/>
    </source>
</evidence>
<evidence type="ECO:0000256" key="2">
    <source>
        <dbReference type="ARBA" id="ARBA00010690"/>
    </source>
</evidence>
<evidence type="ECO:0000256" key="12">
    <source>
        <dbReference type="ARBA" id="ARBA00025078"/>
    </source>
</evidence>
<feature type="region of interest" description="Disordered" evidence="14">
    <location>
        <begin position="1"/>
        <end position="21"/>
    </location>
</feature>
<keyword evidence="8 13" id="KW-0653">Protein transport</keyword>
<dbReference type="InterPro" id="IPR006135">
    <property type="entry name" value="T3SS_substrate_exporter"/>
</dbReference>
<evidence type="ECO:0000256" key="10">
    <source>
        <dbReference type="ARBA" id="ARBA00023136"/>
    </source>
</evidence>
<gene>
    <name evidence="15" type="primary">FLHB</name>
    <name evidence="13" type="synonym">flhB</name>
    <name evidence="15" type="ordered locus">WS2009</name>
</gene>
<evidence type="ECO:0000256" key="6">
    <source>
        <dbReference type="ARBA" id="ARBA00022692"/>
    </source>
</evidence>
<evidence type="ECO:0000256" key="5">
    <source>
        <dbReference type="ARBA" id="ARBA00022475"/>
    </source>
</evidence>
<keyword evidence="16" id="KW-1185">Reference proteome</keyword>
<dbReference type="Gene3D" id="3.40.1690.10">
    <property type="entry name" value="secretion proteins EscU"/>
    <property type="match status" value="1"/>
</dbReference>
<dbReference type="GO" id="GO:0044780">
    <property type="term" value="P:bacterial-type flagellum assembly"/>
    <property type="evidence" value="ECO:0007669"/>
    <property type="project" value="InterPro"/>
</dbReference>
<sequence length="352" mass="40341">MADEEEKTEEPSGKKIEKAREDGNVPKSPEVVVFFGLLVGLILIYVLFTYWVDGTGRVFHQVTPYFHEEIGRKDAISLAISIALEYFLLVIPLFIALMIIGVAGNVSQFGFLLSSKAIEPKFSKLNPITGLKNLFSLKKLLDGTLLTVKVLTAFGIGFWVFLSFIGELTTVSLFPLFDQMRWFKDKALILAAILLLFFFVMASIDFAIKRYQYFKSLRMTKQEVKDEYKQMEGNPEIKRKIRQLMMQAAMKRMMQQLPTADVVITNPTHYAVALRYNTQKERAPRVIAKGVDFMAIRIKEIAREHEIQIVENKTLARELYKNADVDKEIPETLFQAVAEVLAYVYKLNKKKN</sequence>
<dbReference type="MEROPS" id="N06.A01"/>
<dbReference type="STRING" id="273121.WS2009"/>
<evidence type="ECO:0000256" key="1">
    <source>
        <dbReference type="ARBA" id="ARBA00004429"/>
    </source>
</evidence>
<keyword evidence="15" id="KW-0966">Cell projection</keyword>
<evidence type="ECO:0000256" key="8">
    <source>
        <dbReference type="ARBA" id="ARBA00022927"/>
    </source>
</evidence>
<keyword evidence="9 13" id="KW-1133">Transmembrane helix</keyword>
<dbReference type="HOGENOM" id="CLU_041013_1_2_7"/>
<evidence type="ECO:0000256" key="14">
    <source>
        <dbReference type="SAM" id="MobiDB-lite"/>
    </source>
</evidence>
<dbReference type="NCBIfam" id="TIGR00328">
    <property type="entry name" value="flhB"/>
    <property type="match status" value="1"/>
</dbReference>
<evidence type="ECO:0000256" key="9">
    <source>
        <dbReference type="ARBA" id="ARBA00022989"/>
    </source>
</evidence>
<dbReference type="InterPro" id="IPR029025">
    <property type="entry name" value="T3SS_substrate_exporter_C"/>
</dbReference>
<keyword evidence="15" id="KW-0282">Flagellum</keyword>
<protein>
    <recommendedName>
        <fullName evidence="3 13">Flagellar biosynthetic protein FlhB</fullName>
    </recommendedName>
</protein>
<comment type="similarity">
    <text evidence="2 13">Belongs to the type III secretion exporter family.</text>
</comment>
<name>Q7M7X9_WOLSU</name>
<dbReference type="AlphaFoldDB" id="Q7M7X9"/>
<dbReference type="Gene3D" id="6.10.250.2080">
    <property type="match status" value="1"/>
</dbReference>
<proteinExistence type="inferred from homology"/>
<feature type="transmembrane region" description="Helical" evidence="13">
    <location>
        <begin position="186"/>
        <end position="208"/>
    </location>
</feature>
<dbReference type="GO" id="GO:0009306">
    <property type="term" value="P:protein secretion"/>
    <property type="evidence" value="ECO:0007669"/>
    <property type="project" value="InterPro"/>
</dbReference>
<accession>Q7M7X9</accession>
<comment type="function">
    <text evidence="12 13">Required for formation of the rod structure in the basal body of the flagellar apparatus. Together with FliI and FliH, may constitute the export apparatus of flagellin.</text>
</comment>
<keyword evidence="7 13" id="KW-1005">Bacterial flagellum biogenesis</keyword>
<dbReference type="PANTHER" id="PTHR30531">
    <property type="entry name" value="FLAGELLAR BIOSYNTHETIC PROTEIN FLHB"/>
    <property type="match status" value="1"/>
</dbReference>
<dbReference type="SUPFAM" id="SSF160544">
    <property type="entry name" value="EscU C-terminal domain-like"/>
    <property type="match status" value="1"/>
</dbReference>
<dbReference type="PRINTS" id="PR00950">
    <property type="entry name" value="TYPE3IMSPROT"/>
</dbReference>
<keyword evidence="6 13" id="KW-0812">Transmembrane</keyword>
<evidence type="ECO:0000313" key="16">
    <source>
        <dbReference type="Proteomes" id="UP000000422"/>
    </source>
</evidence>
<dbReference type="KEGG" id="wsu:WS2009"/>
<dbReference type="eggNOG" id="COG1377">
    <property type="taxonomic scope" value="Bacteria"/>
</dbReference>
<dbReference type="RefSeq" id="WP_011139793.1">
    <property type="nucleotide sequence ID" value="NC_005090.1"/>
</dbReference>
<evidence type="ECO:0000256" key="13">
    <source>
        <dbReference type="RuleBase" id="RU364091"/>
    </source>
</evidence>
<dbReference type="FunFam" id="3.40.1690.10:FF:000001">
    <property type="entry name" value="Flagellar biosynthetic protein FlhB"/>
    <property type="match status" value="1"/>
</dbReference>
<evidence type="ECO:0000256" key="4">
    <source>
        <dbReference type="ARBA" id="ARBA00022448"/>
    </source>
</evidence>
<dbReference type="GO" id="GO:0005886">
    <property type="term" value="C:plasma membrane"/>
    <property type="evidence" value="ECO:0007669"/>
    <property type="project" value="UniProtKB-SubCell"/>
</dbReference>
<feature type="transmembrane region" description="Helical" evidence="13">
    <location>
        <begin position="31"/>
        <end position="52"/>
    </location>
</feature>
<feature type="transmembrane region" description="Helical" evidence="13">
    <location>
        <begin position="146"/>
        <end position="166"/>
    </location>
</feature>
<dbReference type="Pfam" id="PF01312">
    <property type="entry name" value="Bac_export_2"/>
    <property type="match status" value="1"/>
</dbReference>
<dbReference type="Proteomes" id="UP000000422">
    <property type="component" value="Chromosome"/>
</dbReference>
<keyword evidence="11 13" id="KW-1006">Bacterial flagellum protein export</keyword>
<feature type="compositionally biased region" description="Basic and acidic residues" evidence="14">
    <location>
        <begin position="9"/>
        <end position="21"/>
    </location>
</feature>
<keyword evidence="15" id="KW-0969">Cilium</keyword>
<evidence type="ECO:0000256" key="7">
    <source>
        <dbReference type="ARBA" id="ARBA00022795"/>
    </source>
</evidence>
<keyword evidence="10 13" id="KW-0472">Membrane</keyword>
<evidence type="ECO:0000313" key="15">
    <source>
        <dbReference type="EMBL" id="CAE11011.1"/>
    </source>
</evidence>
<comment type="subcellular location">
    <subcellularLocation>
        <location evidence="1">Cell inner membrane</location>
        <topology evidence="1">Multi-pass membrane protein</topology>
    </subcellularLocation>
    <subcellularLocation>
        <location evidence="13">Cell membrane</location>
    </subcellularLocation>
</comment>
<dbReference type="InterPro" id="IPR006136">
    <property type="entry name" value="FlhB"/>
</dbReference>
<organism evidence="16">
    <name type="scientific">Wolinella succinogenes (strain ATCC 29543 / DSM 1740 / CCUG 13145 / JCM 31913 / LMG 7466 / NCTC 11488 / FDC 602W)</name>
    <name type="common">Vibrio succinogenes</name>
    <dbReference type="NCBI Taxonomy" id="273121"/>
    <lineage>
        <taxon>Bacteria</taxon>
        <taxon>Pseudomonadati</taxon>
        <taxon>Campylobacterota</taxon>
        <taxon>Epsilonproteobacteria</taxon>
        <taxon>Campylobacterales</taxon>
        <taxon>Helicobacteraceae</taxon>
        <taxon>Wolinella</taxon>
    </lineage>
</organism>